<name>A0ABR1Z372_9PEZI</name>
<dbReference type="InterPro" id="IPR016639">
    <property type="entry name" value="GST_Omega/GSH"/>
</dbReference>
<accession>A0ABR1Z372</accession>
<dbReference type="EMBL" id="JBBWRZ010000001">
    <property type="protein sequence ID" value="KAK8246840.1"/>
    <property type="molecule type" value="Genomic_DNA"/>
</dbReference>
<evidence type="ECO:0000259" key="1">
    <source>
        <dbReference type="PROSITE" id="PS50405"/>
    </source>
</evidence>
<dbReference type="SUPFAM" id="SSF47616">
    <property type="entry name" value="GST C-terminal domain-like"/>
    <property type="match status" value="1"/>
</dbReference>
<dbReference type="Proteomes" id="UP001492380">
    <property type="component" value="Unassembled WGS sequence"/>
</dbReference>
<proteinExistence type="predicted"/>
<dbReference type="PIRSF" id="PIRSF015753">
    <property type="entry name" value="GST"/>
    <property type="match status" value="1"/>
</dbReference>
<dbReference type="CDD" id="cd03190">
    <property type="entry name" value="GST_C_Omega_like"/>
    <property type="match status" value="1"/>
</dbReference>
<evidence type="ECO:0000313" key="2">
    <source>
        <dbReference type="EMBL" id="KAK8246840.1"/>
    </source>
</evidence>
<comment type="caution">
    <text evidence="2">The sequence shown here is derived from an EMBL/GenBank/DDBJ whole genome shotgun (WGS) entry which is preliminary data.</text>
</comment>
<dbReference type="SFLD" id="SFLDG01148">
    <property type="entry name" value="Xi_(cytGST)"/>
    <property type="match status" value="1"/>
</dbReference>
<dbReference type="PROSITE" id="PS50405">
    <property type="entry name" value="GST_CTER"/>
    <property type="match status" value="1"/>
</dbReference>
<keyword evidence="3" id="KW-1185">Reference proteome</keyword>
<dbReference type="InterPro" id="IPR047047">
    <property type="entry name" value="GST_Omega-like_C"/>
</dbReference>
<dbReference type="Pfam" id="PF13409">
    <property type="entry name" value="GST_N_2"/>
    <property type="match status" value="1"/>
</dbReference>
<dbReference type="Gene3D" id="1.20.1050.10">
    <property type="match status" value="1"/>
</dbReference>
<dbReference type="GO" id="GO:0016740">
    <property type="term" value="F:transferase activity"/>
    <property type="evidence" value="ECO:0007669"/>
    <property type="project" value="UniProtKB-KW"/>
</dbReference>
<dbReference type="Gene3D" id="3.40.30.10">
    <property type="entry name" value="Glutaredoxin"/>
    <property type="match status" value="1"/>
</dbReference>
<dbReference type="PANTHER" id="PTHR32419">
    <property type="entry name" value="GLUTATHIONYL-HYDROQUINONE REDUCTASE"/>
    <property type="match status" value="1"/>
</dbReference>
<dbReference type="InterPro" id="IPR004045">
    <property type="entry name" value="Glutathione_S-Trfase_N"/>
</dbReference>
<sequence length="328" mass="37112">MSSNVHKEGDVMRQADPDGHFRRAESKFRHTIPSPQFQPEADRYVLYWHSGCPWAHRTIVTRQLKGLENIIQLVKLDGMEIGPGKGWCFTGQNGGPQQDPLYGFKYLRQFYTKADATYEGRVTVPMLWDKKTETIVSNESSDIIRMFYSAFDELLPVELREETKGDAGLYPPSLRPSIDALNEWVYNGINNGVYKVGFAASQAAYDANIGSLFESLDRLEAHLASSPGPYLFGANITEADIRLFPTIVRFDVAYHTLFKCNIKMIRHDYPRIDRWLRILYWDESERTGGGAFKDSTDFDSFRRGYAMVAGNGIVPAGPLPLILGPVQP</sequence>
<reference evidence="2 3" key="1">
    <citation type="submission" date="2024-04" db="EMBL/GenBank/DDBJ databases">
        <title>Phyllosticta paracitricarpa is synonymous to the EU quarantine fungus P. citricarpa based on phylogenomic analyses.</title>
        <authorList>
            <consortium name="Lawrence Berkeley National Laboratory"/>
            <person name="Van Ingen-Buijs V.A."/>
            <person name="Van Westerhoven A.C."/>
            <person name="Haridas S."/>
            <person name="Skiadas P."/>
            <person name="Martin F."/>
            <person name="Groenewald J.Z."/>
            <person name="Crous P.W."/>
            <person name="Seidl M.F."/>
        </authorList>
    </citation>
    <scope>NUCLEOTIDE SEQUENCE [LARGE SCALE GENOMIC DNA]</scope>
    <source>
        <strain evidence="2 3">CBS 123374</strain>
    </source>
</reference>
<dbReference type="InterPro" id="IPR010987">
    <property type="entry name" value="Glutathione-S-Trfase_C-like"/>
</dbReference>
<dbReference type="SFLD" id="SFLDG01206">
    <property type="entry name" value="Xi.1"/>
    <property type="match status" value="1"/>
</dbReference>
<protein>
    <submittedName>
        <fullName evidence="2">Glutathione transferase</fullName>
    </submittedName>
</protein>
<organism evidence="2 3">
    <name type="scientific">Phyllosticta capitalensis</name>
    <dbReference type="NCBI Taxonomy" id="121624"/>
    <lineage>
        <taxon>Eukaryota</taxon>
        <taxon>Fungi</taxon>
        <taxon>Dikarya</taxon>
        <taxon>Ascomycota</taxon>
        <taxon>Pezizomycotina</taxon>
        <taxon>Dothideomycetes</taxon>
        <taxon>Dothideomycetes incertae sedis</taxon>
        <taxon>Botryosphaeriales</taxon>
        <taxon>Phyllostictaceae</taxon>
        <taxon>Phyllosticta</taxon>
    </lineage>
</organism>
<dbReference type="InterPro" id="IPR040079">
    <property type="entry name" value="Glutathione_S-Trfase"/>
</dbReference>
<dbReference type="SUPFAM" id="SSF52833">
    <property type="entry name" value="Thioredoxin-like"/>
    <property type="match status" value="1"/>
</dbReference>
<evidence type="ECO:0000313" key="3">
    <source>
        <dbReference type="Proteomes" id="UP001492380"/>
    </source>
</evidence>
<dbReference type="InterPro" id="IPR036282">
    <property type="entry name" value="Glutathione-S-Trfase_C_sf"/>
</dbReference>
<dbReference type="Pfam" id="PF13410">
    <property type="entry name" value="GST_C_2"/>
    <property type="match status" value="1"/>
</dbReference>
<dbReference type="SFLD" id="SFLDS00019">
    <property type="entry name" value="Glutathione_Transferase_(cytos"/>
    <property type="match status" value="1"/>
</dbReference>
<dbReference type="InterPro" id="IPR036249">
    <property type="entry name" value="Thioredoxin-like_sf"/>
</dbReference>
<gene>
    <name evidence="2" type="ORF">HDK90DRAFT_22332</name>
</gene>
<dbReference type="PANTHER" id="PTHR32419:SF25">
    <property type="entry name" value="GLUTATHIONE S-TRANSFERASE (EUROFUNG)"/>
    <property type="match status" value="1"/>
</dbReference>
<keyword evidence="2" id="KW-0808">Transferase</keyword>
<feature type="domain" description="GST C-terminal" evidence="1">
    <location>
        <begin position="171"/>
        <end position="298"/>
    </location>
</feature>